<evidence type="ECO:0000256" key="2">
    <source>
        <dbReference type="SAM" id="MobiDB-lite"/>
    </source>
</evidence>
<dbReference type="AlphaFoldDB" id="A0A6P8PEY2"/>
<dbReference type="PANTHER" id="PTHR14817">
    <property type="entry name" value="COILED-COIL DOMAIN-CONTAINING PROTEIN 15"/>
    <property type="match status" value="1"/>
</dbReference>
<dbReference type="KEGG" id="gsh:117347399"/>
<sequence>MVPFDLQPSMEAKSHCARSYTAEPVPNKIKPLRLVVNQNVLAGRNQKVAPVGAWVESGRDQWEQSMDKQAFVSAFQIEAELKKQQKEKQENLKRFQGEVKHRVNQRARLQKKQQLQKSYEAAEKEGLVVKRSSEVAKHLTPKRNICVYRSTSEPTICMFGSSWVSAQPLGDNMEEAPEEDDTKYELFQQQAKTLSKTIKQVRHRLAACRTVQEEAACTELPGGIWRVSPTRDNPVSRSCSPVHLKDEDEFFLKGYHDLPADLQYQMPTLSQTGRPASLVHRKTGKICKKLMKEPYPTGPFPTFSTDYRAALVLQPGVDQEENKKQRQNQYVMYRRLFMDIEREQVKELRRQKEHEKRIAKIKNEKEEQRRTEEQKMQELAIQQNLYLRGRDNETLTQHTLEEESVKESREKEQRSKENVRYSEALRVEMRAKIQLHNIELPPLCSCGTDFWDSHPDTCANNCQFYRNPKAYTQALQSVISSCDLWNKHTIPRLSARTITSAQSGWLNQPFMNQ</sequence>
<dbReference type="GO" id="GO:0005813">
    <property type="term" value="C:centrosome"/>
    <property type="evidence" value="ECO:0007669"/>
    <property type="project" value="TreeGrafter"/>
</dbReference>
<dbReference type="Proteomes" id="UP000515159">
    <property type="component" value="Chromosome 13"/>
</dbReference>
<dbReference type="InterPro" id="IPR037693">
    <property type="entry name" value="CCDC15"/>
</dbReference>
<evidence type="ECO:0000256" key="1">
    <source>
        <dbReference type="SAM" id="Coils"/>
    </source>
</evidence>
<protein>
    <submittedName>
        <fullName evidence="4">Coiled-coil domain-containing protein 15 isoform X1</fullName>
    </submittedName>
</protein>
<keyword evidence="3" id="KW-1185">Reference proteome</keyword>
<feature type="region of interest" description="Disordered" evidence="2">
    <location>
        <begin position="397"/>
        <end position="417"/>
    </location>
</feature>
<keyword evidence="1" id="KW-0175">Coiled coil</keyword>
<feature type="coiled-coil region" evidence="1">
    <location>
        <begin position="338"/>
        <end position="382"/>
    </location>
</feature>
<organism evidence="3 4">
    <name type="scientific">Geotrypetes seraphini</name>
    <name type="common">Gaboon caecilian</name>
    <name type="synonym">Caecilia seraphini</name>
    <dbReference type="NCBI Taxonomy" id="260995"/>
    <lineage>
        <taxon>Eukaryota</taxon>
        <taxon>Metazoa</taxon>
        <taxon>Chordata</taxon>
        <taxon>Craniata</taxon>
        <taxon>Vertebrata</taxon>
        <taxon>Euteleostomi</taxon>
        <taxon>Amphibia</taxon>
        <taxon>Gymnophiona</taxon>
        <taxon>Geotrypetes</taxon>
    </lineage>
</organism>
<dbReference type="CTD" id="80071"/>
<evidence type="ECO:0000313" key="3">
    <source>
        <dbReference type="Proteomes" id="UP000515159"/>
    </source>
</evidence>
<dbReference type="OrthoDB" id="10007210at2759"/>
<dbReference type="FunCoup" id="A0A6P8PEY2">
    <property type="interactions" value="354"/>
</dbReference>
<dbReference type="PANTHER" id="PTHR14817:SF2">
    <property type="entry name" value="COILED-COIL DOMAIN-CONTAINING PROTEIN 15"/>
    <property type="match status" value="1"/>
</dbReference>
<proteinExistence type="predicted"/>
<dbReference type="GeneID" id="117347399"/>
<accession>A0A6P8PEY2</accession>
<reference evidence="4" key="1">
    <citation type="submission" date="2025-08" db="UniProtKB">
        <authorList>
            <consortium name="RefSeq"/>
        </authorList>
    </citation>
    <scope>IDENTIFICATION</scope>
</reference>
<gene>
    <name evidence="4" type="primary">CCDC15</name>
</gene>
<dbReference type="RefSeq" id="XP_033774161.1">
    <property type="nucleotide sequence ID" value="XM_033918270.1"/>
</dbReference>
<dbReference type="InParanoid" id="A0A6P8PEY2"/>
<name>A0A6P8PEY2_GEOSA</name>
<evidence type="ECO:0000313" key="4">
    <source>
        <dbReference type="RefSeq" id="XP_033774161.1"/>
    </source>
</evidence>